<gene>
    <name evidence="2" type="ORF">R3P38DRAFT_2794784</name>
</gene>
<reference evidence="2 3" key="1">
    <citation type="journal article" date="2024" name="J Genomics">
        <title>Draft genome sequencing and assembly of Favolaschia claudopus CIRM-BRFM 2984 isolated from oak limbs.</title>
        <authorList>
            <person name="Navarro D."/>
            <person name="Drula E."/>
            <person name="Chaduli D."/>
            <person name="Cazenave R."/>
            <person name="Ahrendt S."/>
            <person name="Wang J."/>
            <person name="Lipzen A."/>
            <person name="Daum C."/>
            <person name="Barry K."/>
            <person name="Grigoriev I.V."/>
            <person name="Favel A."/>
            <person name="Rosso M.N."/>
            <person name="Martin F."/>
        </authorList>
    </citation>
    <scope>NUCLEOTIDE SEQUENCE [LARGE SCALE GENOMIC DNA]</scope>
    <source>
        <strain evidence="2 3">CIRM-BRFM 2984</strain>
    </source>
</reference>
<dbReference type="EMBL" id="JAWWNJ010000079">
    <property type="protein sequence ID" value="KAK7002242.1"/>
    <property type="molecule type" value="Genomic_DNA"/>
</dbReference>
<protein>
    <submittedName>
        <fullName evidence="2">Uncharacterized protein</fullName>
    </submittedName>
</protein>
<evidence type="ECO:0000313" key="3">
    <source>
        <dbReference type="Proteomes" id="UP001362999"/>
    </source>
</evidence>
<evidence type="ECO:0000313" key="2">
    <source>
        <dbReference type="EMBL" id="KAK7002242.1"/>
    </source>
</evidence>
<name>A0AAW0A8P0_9AGAR</name>
<sequence>MASATSIHIPYASECSIGFPYVVGTHTLQTELIFSEVIMGEMGAILGIDGGSGMASVTFFVSPNLQTILFLLTLYINMMLLKNWSKLASVCEQRRSDWANDCGGRDEGLHGAFVDRKSYHTLPLPL</sequence>
<comment type="caution">
    <text evidence="2">The sequence shown here is derived from an EMBL/GenBank/DDBJ whole genome shotgun (WGS) entry which is preliminary data.</text>
</comment>
<keyword evidence="1" id="KW-1133">Transmembrane helix</keyword>
<keyword evidence="1" id="KW-0472">Membrane</keyword>
<dbReference type="Proteomes" id="UP001362999">
    <property type="component" value="Unassembled WGS sequence"/>
</dbReference>
<keyword evidence="1" id="KW-0812">Transmembrane</keyword>
<organism evidence="2 3">
    <name type="scientific">Favolaschia claudopus</name>
    <dbReference type="NCBI Taxonomy" id="2862362"/>
    <lineage>
        <taxon>Eukaryota</taxon>
        <taxon>Fungi</taxon>
        <taxon>Dikarya</taxon>
        <taxon>Basidiomycota</taxon>
        <taxon>Agaricomycotina</taxon>
        <taxon>Agaricomycetes</taxon>
        <taxon>Agaricomycetidae</taxon>
        <taxon>Agaricales</taxon>
        <taxon>Marasmiineae</taxon>
        <taxon>Mycenaceae</taxon>
        <taxon>Favolaschia</taxon>
    </lineage>
</organism>
<feature type="transmembrane region" description="Helical" evidence="1">
    <location>
        <begin position="57"/>
        <end position="76"/>
    </location>
</feature>
<dbReference type="AlphaFoldDB" id="A0AAW0A8P0"/>
<keyword evidence="3" id="KW-1185">Reference proteome</keyword>
<accession>A0AAW0A8P0</accession>
<proteinExistence type="predicted"/>
<evidence type="ECO:0000256" key="1">
    <source>
        <dbReference type="SAM" id="Phobius"/>
    </source>
</evidence>